<reference evidence="2 3" key="1">
    <citation type="submission" date="2018-11" db="EMBL/GenBank/DDBJ databases">
        <authorList>
            <consortium name="Pathogen Informatics"/>
        </authorList>
    </citation>
    <scope>NUCLEOTIDE SEQUENCE [LARGE SCALE GENOMIC DNA]</scope>
</reference>
<dbReference type="OMA" id="TSCANRD"/>
<evidence type="ECO:0000313" key="3">
    <source>
        <dbReference type="Proteomes" id="UP000270924"/>
    </source>
</evidence>
<dbReference type="InParanoid" id="A0A3P7FFB4"/>
<gene>
    <name evidence="2" type="ORF">WBA_LOCUS2638</name>
</gene>
<feature type="region of interest" description="Disordered" evidence="1">
    <location>
        <begin position="1654"/>
        <end position="1738"/>
    </location>
</feature>
<name>A0A3P7FFB4_WUCBA</name>
<feature type="region of interest" description="Disordered" evidence="1">
    <location>
        <begin position="906"/>
        <end position="961"/>
    </location>
</feature>
<feature type="compositionally biased region" description="Basic and acidic residues" evidence="1">
    <location>
        <begin position="1565"/>
        <end position="1575"/>
    </location>
</feature>
<feature type="compositionally biased region" description="Low complexity" evidence="1">
    <location>
        <begin position="1670"/>
        <end position="1684"/>
    </location>
</feature>
<feature type="region of interest" description="Disordered" evidence="1">
    <location>
        <begin position="1387"/>
        <end position="1450"/>
    </location>
</feature>
<feature type="region of interest" description="Disordered" evidence="1">
    <location>
        <begin position="1559"/>
        <end position="1589"/>
    </location>
</feature>
<feature type="region of interest" description="Disordered" evidence="1">
    <location>
        <begin position="133"/>
        <end position="166"/>
    </location>
</feature>
<evidence type="ECO:0000313" key="2">
    <source>
        <dbReference type="EMBL" id="VDM09252.1"/>
    </source>
</evidence>
<dbReference type="EMBL" id="UYWW01000761">
    <property type="protein sequence ID" value="VDM09252.1"/>
    <property type="molecule type" value="Genomic_DNA"/>
</dbReference>
<dbReference type="AlphaFoldDB" id="A0A3P7FFB4"/>
<proteinExistence type="predicted"/>
<keyword evidence="3" id="KW-1185">Reference proteome</keyword>
<organism evidence="2 3">
    <name type="scientific">Wuchereria bancrofti</name>
    <dbReference type="NCBI Taxonomy" id="6293"/>
    <lineage>
        <taxon>Eukaryota</taxon>
        <taxon>Metazoa</taxon>
        <taxon>Ecdysozoa</taxon>
        <taxon>Nematoda</taxon>
        <taxon>Chromadorea</taxon>
        <taxon>Rhabditida</taxon>
        <taxon>Spirurina</taxon>
        <taxon>Spiruromorpha</taxon>
        <taxon>Filarioidea</taxon>
        <taxon>Onchocercidae</taxon>
        <taxon>Wuchereria</taxon>
    </lineage>
</organism>
<accession>A0A3P7FFB4</accession>
<protein>
    <submittedName>
        <fullName evidence="2">Uncharacterized protein</fullName>
    </submittedName>
</protein>
<feature type="compositionally biased region" description="Pro residues" evidence="1">
    <location>
        <begin position="1408"/>
        <end position="1426"/>
    </location>
</feature>
<sequence>MWWDLGGDIPPHRKAAPHLGLRCFVVGVVASFPRTGRSYPPESPFLTTRFPTVFKPPHPTTWPKAPPLLGWSVGVSRENPAPSTGQSSERFGAFRLGLEGGFWRKFETTPPRPEKPQKCPAEKRGCAGIRGEIPTRRGPAQPSNGAGWPPVQGVQEKRQLSPAAPSGSAQALRLGYRQAIGQAQKKPLKAACWGVPGRLAAARFRASATVRQLDKLDVLDQSHQAIVLDHIGLIHRLEVVHLVSAWLLLDEAAQRGLLVVDREVAQGSDQQLGVREERRVTMRDTADQAGGKDAVQCQLAGVVRGVRDIAQGLGVQQVAVNQHHQVRPLTMVRGQHLHGGIDQPVKVRVVTSCANRDLAQGGARCLHLARGLGADFLQPTNVHVLEQREGIAVGLLGCMRAVEADHEAVERLTLANGLVNALLEVRELCPAIKHAEGQGHVEFRLLTAVAVLFSQVYRVPWRTRVQVGIGAAGDGGANGDADSLPIGGSDAHHVDVLQKRVRLLSGGHGALLNSRDCGEGVGRARHTVLGGGLFAVGVEAFAGIVLHGLLLVGVDYWLLGWRTDLPPLCSRRAISIPFCGTISPPMERRRDGGGLARGLAYQVGEVVTAKVAQLPQHVAKALGGQQRRDTLLAVAPPQSSTGRADRRPGPGNLHDNFPVQLLAHAGSAAVLLRFHLQLHAALNLLVDLALVGVPRLGHFLPGCVGLFCLGLQRLGGLDQAVGLLDGGPVGVLDLHIGAARLGEFVVLFLERGRQISRGSVVLSDLRQGQFVNGVSAQQAVRDVEVFQGRAGLQLLGAGRLVVAQVQQHLGCGQFGGRLDVEVKAQGQQLLDGADFAELPVGPVELLLLLLGQVPLLALEVELRVDLGPHLLHIQPVGVLDALAAQHPETAVAGGVLQEAVRVDRGEEHATPCRGAASPPVRPARPASEKRRSRCSHGSARPGACPHGSGGAAPGAPEPETMRSCREAGWLHDGRHGGNQPAAQQHVAQRRVLGLDGGEERRQPVAAVPLLGADPLAHRGESVAVGNRLDVLAQAFAWHRVPRRDAGQHGQGGVRPVVGGTAQPGHVQFHRLGDQVVASAHLVRLHERLQVLDGVQRAVLGAEVGEVHPARGRDARHVVRLLGQCLGNRLKAMLGGVVIPVGAHGWRHGHRQPRLLGSLRSRALRVIVGSHPAQLAGKRTAYRCQVARAEGHHHSRPGGSPYRGPGGVALDQPGFAIALDPAESALDTPTHDEALAPLGVDALEVPQAAFGVLHRQQQLAAANHRHAVLPLAILSAPEPGHQVSRCHLQAVVLHTLGAQVRVRLGCCRRTPGLRGGGRRRLPALLAAFLVGGLPGRSLSRCLGNLLGVAAALLAARSARLAGTLEVTPGQIARLPVALRLAGLEAAKAPAGSAARHPVGAGHRAWRRPQPLPVARPGSNPPGHPQAPPSAVHSSPERAPSCCRPPHTGLPARQVAKGLHPLRCADRPPGDHQLSAPRDGHHVSPAPAFFGVVTGHHQASARSDQASRLESDRAQVVQAEARPRGHAHVMQSHSAGPIDRHSQGLALLITACRHRAAGRRAPNGHARLGDVPRDQPHALEGTAHAQGQDQRPLARLPELHRGNAMVDQVGVLRIRPAPGLPDSPRSAGVSRGIGGAVLDLVRWWGQWRPRLPVQTRGWPAHAAPSWSDCPGRRPGFSRPGRSSEPPASSAGTAPGEPADRLRHQANGGQGRYGEGAPQPRPGARLGIGSAGSCRPPGRPC</sequence>
<dbReference type="Proteomes" id="UP000270924">
    <property type="component" value="Unassembled WGS sequence"/>
</dbReference>
<evidence type="ECO:0000256" key="1">
    <source>
        <dbReference type="SAM" id="MobiDB-lite"/>
    </source>
</evidence>